<evidence type="ECO:0000313" key="8">
    <source>
        <dbReference type="EMBL" id="MCL6285273.1"/>
    </source>
</evidence>
<comment type="similarity">
    <text evidence="2">Belongs to the GtrA family.</text>
</comment>
<evidence type="ECO:0000256" key="2">
    <source>
        <dbReference type="ARBA" id="ARBA00009399"/>
    </source>
</evidence>
<dbReference type="RefSeq" id="WP_249711894.1">
    <property type="nucleotide sequence ID" value="NZ_JAMFMB010000025.1"/>
</dbReference>
<dbReference type="Proteomes" id="UP001203880">
    <property type="component" value="Unassembled WGS sequence"/>
</dbReference>
<feature type="domain" description="GtrA/DPMS transmembrane" evidence="7">
    <location>
        <begin position="11"/>
        <end position="126"/>
    </location>
</feature>
<keyword evidence="5 6" id="KW-0472">Membrane</keyword>
<comment type="caution">
    <text evidence="8">The sequence shown here is derived from an EMBL/GenBank/DDBJ whole genome shotgun (WGS) entry which is preliminary data.</text>
</comment>
<dbReference type="PANTHER" id="PTHR38459">
    <property type="entry name" value="PROPHAGE BACTOPRENOL-LINKED GLUCOSE TRANSLOCASE HOMOLOG"/>
    <property type="match status" value="1"/>
</dbReference>
<evidence type="ECO:0000256" key="3">
    <source>
        <dbReference type="ARBA" id="ARBA00022692"/>
    </source>
</evidence>
<evidence type="ECO:0000256" key="6">
    <source>
        <dbReference type="SAM" id="Phobius"/>
    </source>
</evidence>
<dbReference type="Pfam" id="PF04138">
    <property type="entry name" value="GtrA_DPMS_TM"/>
    <property type="match status" value="1"/>
</dbReference>
<evidence type="ECO:0000256" key="5">
    <source>
        <dbReference type="ARBA" id="ARBA00023136"/>
    </source>
</evidence>
<feature type="transmembrane region" description="Helical" evidence="6">
    <location>
        <begin position="103"/>
        <end position="120"/>
    </location>
</feature>
<protein>
    <submittedName>
        <fullName evidence="8">GtrA family protein</fullName>
    </submittedName>
</protein>
<comment type="subcellular location">
    <subcellularLocation>
        <location evidence="1">Membrane</location>
        <topology evidence="1">Multi-pass membrane protein</topology>
    </subcellularLocation>
</comment>
<dbReference type="InterPro" id="IPR051401">
    <property type="entry name" value="GtrA_CellWall_Glycosyl"/>
</dbReference>
<proteinExistence type="inferred from homology"/>
<dbReference type="PANTHER" id="PTHR38459:SF1">
    <property type="entry name" value="PROPHAGE BACTOPRENOL-LINKED GLUCOSE TRANSLOCASE HOMOLOG"/>
    <property type="match status" value="1"/>
</dbReference>
<organism evidence="8 9">
    <name type="scientific">Ruegeria spongiae</name>
    <dbReference type="NCBI Taxonomy" id="2942209"/>
    <lineage>
        <taxon>Bacteria</taxon>
        <taxon>Pseudomonadati</taxon>
        <taxon>Pseudomonadota</taxon>
        <taxon>Alphaproteobacteria</taxon>
        <taxon>Rhodobacterales</taxon>
        <taxon>Roseobacteraceae</taxon>
        <taxon>Ruegeria</taxon>
    </lineage>
</organism>
<name>A0ABT0Q603_9RHOB</name>
<reference evidence="8" key="1">
    <citation type="submission" date="2022-05" db="EMBL/GenBank/DDBJ databases">
        <authorList>
            <person name="Park J.-S."/>
        </authorList>
    </citation>
    <scope>NUCLEOTIDE SEQUENCE</scope>
    <source>
        <strain evidence="8">2012CJ41-6</strain>
    </source>
</reference>
<evidence type="ECO:0000259" key="7">
    <source>
        <dbReference type="Pfam" id="PF04138"/>
    </source>
</evidence>
<feature type="transmembrane region" description="Helical" evidence="6">
    <location>
        <begin position="12"/>
        <end position="32"/>
    </location>
</feature>
<sequence>MSDRSWGELARFATVVCLGFAVDIGVSLWLAVGFDLPLVLAAAVGFLTAACFNYVLHELWSFHSKTSRLSLRRLGMYLLSTGFALAVRLVLVGVASLFLSSELHALAVGAAVSLLVNYILSRRIVFRRAD</sequence>
<gene>
    <name evidence="8" type="ORF">M3P21_17225</name>
</gene>
<dbReference type="EMBL" id="JAMFMB010000025">
    <property type="protein sequence ID" value="MCL6285273.1"/>
    <property type="molecule type" value="Genomic_DNA"/>
</dbReference>
<dbReference type="InterPro" id="IPR007267">
    <property type="entry name" value="GtrA_DPMS_TM"/>
</dbReference>
<evidence type="ECO:0000256" key="4">
    <source>
        <dbReference type="ARBA" id="ARBA00022989"/>
    </source>
</evidence>
<evidence type="ECO:0000313" key="9">
    <source>
        <dbReference type="Proteomes" id="UP001203880"/>
    </source>
</evidence>
<keyword evidence="3 6" id="KW-0812">Transmembrane</keyword>
<evidence type="ECO:0000256" key="1">
    <source>
        <dbReference type="ARBA" id="ARBA00004141"/>
    </source>
</evidence>
<keyword evidence="4 6" id="KW-1133">Transmembrane helix</keyword>
<keyword evidence="9" id="KW-1185">Reference proteome</keyword>
<feature type="transmembrane region" description="Helical" evidence="6">
    <location>
        <begin position="38"/>
        <end position="56"/>
    </location>
</feature>
<accession>A0ABT0Q603</accession>
<feature type="transmembrane region" description="Helical" evidence="6">
    <location>
        <begin position="77"/>
        <end position="97"/>
    </location>
</feature>